<name>A0A6J7X0P9_9CAUD</name>
<evidence type="ECO:0000313" key="1">
    <source>
        <dbReference type="EMBL" id="CAB5221924.1"/>
    </source>
</evidence>
<reference evidence="1" key="1">
    <citation type="submission" date="2020-05" db="EMBL/GenBank/DDBJ databases">
        <authorList>
            <person name="Chiriac C."/>
            <person name="Salcher M."/>
            <person name="Ghai R."/>
            <person name="Kavagutti S V."/>
        </authorList>
    </citation>
    <scope>NUCLEOTIDE SEQUENCE</scope>
</reference>
<organism evidence="1">
    <name type="scientific">uncultured Caudovirales phage</name>
    <dbReference type="NCBI Taxonomy" id="2100421"/>
    <lineage>
        <taxon>Viruses</taxon>
        <taxon>Duplodnaviria</taxon>
        <taxon>Heunggongvirae</taxon>
        <taxon>Uroviricota</taxon>
        <taxon>Caudoviricetes</taxon>
        <taxon>Peduoviridae</taxon>
        <taxon>Maltschvirus</taxon>
        <taxon>Maltschvirus maltsch</taxon>
    </lineage>
</organism>
<sequence length="56" mass="6853">MTDNEYYYRDQMRDLQNVNAFVRVNTLRTVLNKLELLKENEKTIDDAIEFIRTELR</sequence>
<protein>
    <submittedName>
        <fullName evidence="1">Uncharacterized protein</fullName>
    </submittedName>
</protein>
<dbReference type="EMBL" id="LR798295">
    <property type="protein sequence ID" value="CAB5221924.1"/>
    <property type="molecule type" value="Genomic_DNA"/>
</dbReference>
<gene>
    <name evidence="1" type="ORF">UFOVP359_137</name>
</gene>
<proteinExistence type="predicted"/>
<accession>A0A6J7X0P9</accession>